<accession>A0A9D4C8A3</accession>
<evidence type="ECO:0000313" key="1">
    <source>
        <dbReference type="EMBL" id="KAH3719307.1"/>
    </source>
</evidence>
<evidence type="ECO:0000313" key="2">
    <source>
        <dbReference type="Proteomes" id="UP000828390"/>
    </source>
</evidence>
<dbReference type="EMBL" id="JAIWYP010000013">
    <property type="protein sequence ID" value="KAH3719307.1"/>
    <property type="molecule type" value="Genomic_DNA"/>
</dbReference>
<dbReference type="Proteomes" id="UP000828390">
    <property type="component" value="Unassembled WGS sequence"/>
</dbReference>
<reference evidence="1" key="1">
    <citation type="journal article" date="2019" name="bioRxiv">
        <title>The Genome of the Zebra Mussel, Dreissena polymorpha: A Resource for Invasive Species Research.</title>
        <authorList>
            <person name="McCartney M.A."/>
            <person name="Auch B."/>
            <person name="Kono T."/>
            <person name="Mallez S."/>
            <person name="Zhang Y."/>
            <person name="Obille A."/>
            <person name="Becker A."/>
            <person name="Abrahante J.E."/>
            <person name="Garbe J."/>
            <person name="Badalamenti J.P."/>
            <person name="Herman A."/>
            <person name="Mangelson H."/>
            <person name="Liachko I."/>
            <person name="Sullivan S."/>
            <person name="Sone E.D."/>
            <person name="Koren S."/>
            <person name="Silverstein K.A.T."/>
            <person name="Beckman K.B."/>
            <person name="Gohl D.M."/>
        </authorList>
    </citation>
    <scope>NUCLEOTIDE SEQUENCE</scope>
    <source>
        <strain evidence="1">Duluth1</strain>
        <tissue evidence="1">Whole animal</tissue>
    </source>
</reference>
<keyword evidence="2" id="KW-1185">Reference proteome</keyword>
<comment type="caution">
    <text evidence="1">The sequence shown here is derived from an EMBL/GenBank/DDBJ whole genome shotgun (WGS) entry which is preliminary data.</text>
</comment>
<name>A0A9D4C8A3_DREPO</name>
<protein>
    <submittedName>
        <fullName evidence="1">Uncharacterized protein</fullName>
    </submittedName>
</protein>
<organism evidence="1 2">
    <name type="scientific">Dreissena polymorpha</name>
    <name type="common">Zebra mussel</name>
    <name type="synonym">Mytilus polymorpha</name>
    <dbReference type="NCBI Taxonomy" id="45954"/>
    <lineage>
        <taxon>Eukaryota</taxon>
        <taxon>Metazoa</taxon>
        <taxon>Spiralia</taxon>
        <taxon>Lophotrochozoa</taxon>
        <taxon>Mollusca</taxon>
        <taxon>Bivalvia</taxon>
        <taxon>Autobranchia</taxon>
        <taxon>Heteroconchia</taxon>
        <taxon>Euheterodonta</taxon>
        <taxon>Imparidentia</taxon>
        <taxon>Neoheterodontei</taxon>
        <taxon>Myida</taxon>
        <taxon>Dreissenoidea</taxon>
        <taxon>Dreissenidae</taxon>
        <taxon>Dreissena</taxon>
    </lineage>
</organism>
<gene>
    <name evidence="1" type="ORF">DPMN_062138</name>
</gene>
<proteinExistence type="predicted"/>
<sequence>MTEHLRRLTRQNEPWSWSEEAQSSFDSLKSALLCSSHANAGRKSSMLCESCLDRCRATM</sequence>
<dbReference type="AlphaFoldDB" id="A0A9D4C8A3"/>
<reference evidence="1" key="2">
    <citation type="submission" date="2020-11" db="EMBL/GenBank/DDBJ databases">
        <authorList>
            <person name="McCartney M.A."/>
            <person name="Auch B."/>
            <person name="Kono T."/>
            <person name="Mallez S."/>
            <person name="Becker A."/>
            <person name="Gohl D.M."/>
            <person name="Silverstein K.A.T."/>
            <person name="Koren S."/>
            <person name="Bechman K.B."/>
            <person name="Herman A."/>
            <person name="Abrahante J.E."/>
            <person name="Garbe J."/>
        </authorList>
    </citation>
    <scope>NUCLEOTIDE SEQUENCE</scope>
    <source>
        <strain evidence="1">Duluth1</strain>
        <tissue evidence="1">Whole animal</tissue>
    </source>
</reference>